<feature type="signal peptide" evidence="1">
    <location>
        <begin position="1"/>
        <end position="33"/>
    </location>
</feature>
<reference evidence="2" key="1">
    <citation type="journal article" date="2014" name="Int. J. Syst. Evol. Microbiol.">
        <title>Complete genome of a new Firmicutes species belonging to the dominant human colonic microbiota ('Ruminococcus bicirculans') reveals two chromosomes and a selective capacity to utilize plant glucans.</title>
        <authorList>
            <consortium name="NISC Comparative Sequencing Program"/>
            <person name="Wegmann U."/>
            <person name="Louis P."/>
            <person name="Goesmann A."/>
            <person name="Henrissat B."/>
            <person name="Duncan S.H."/>
            <person name="Flint H.J."/>
        </authorList>
    </citation>
    <scope>NUCLEOTIDE SEQUENCE</scope>
    <source>
        <strain evidence="2">NBRC 107169</strain>
    </source>
</reference>
<reference evidence="2" key="2">
    <citation type="submission" date="2023-01" db="EMBL/GenBank/DDBJ databases">
        <title>Draft genome sequence of Maritalea porphyrae strain NBRC 107169.</title>
        <authorList>
            <person name="Sun Q."/>
            <person name="Mori K."/>
        </authorList>
    </citation>
    <scope>NUCLEOTIDE SEQUENCE</scope>
    <source>
        <strain evidence="2">NBRC 107169</strain>
    </source>
</reference>
<keyword evidence="1" id="KW-0732">Signal</keyword>
<evidence type="ECO:0000313" key="3">
    <source>
        <dbReference type="Proteomes" id="UP001161405"/>
    </source>
</evidence>
<evidence type="ECO:0000256" key="1">
    <source>
        <dbReference type="SAM" id="SignalP"/>
    </source>
</evidence>
<dbReference type="RefSeq" id="WP_284362899.1">
    <property type="nucleotide sequence ID" value="NZ_BSNI01000002.1"/>
</dbReference>
<sequence length="612" mass="65173">MQKQFLGGATKGLKTCLLAGTATLALGASVTFAQDSTTSEPTSHSATITSSSMKYALEVGPIDAVDSNVDAETIRNIISGKLVENANALAGLNAKSILIPEIKLTYTIEVDGNVSDNLFVFKNIALTNVKDGVAQTASMESVSGDMSPNKAADMDVPFKMAFGQSTITQFNLGALLNAYGMITPKSDEMVRVYQDYIVAGGTLDIGPVHCDIGKYQSGEYKARAMKISYPELMALAGELEASKEPSPEQMVKLIDFYADLLYSFETSPVEFDGLNCAGSDDDMNFEMSMGKVTMGAMGNGIYPAVSANDIAIKVSGKENGEFTLGNFTFKEIDFNPTVEAYNNIEDITAVDAEWFERNFRSFIPAFAGLSIDNFFADVPDDKNGDQRVVVEMESFDVSLADYINGIPSKISLSSSGVQADIPENPSEDGLKQLRAMGLERLNVGYELTLGWDEAAQAIDIARLMFTGEQLGTIDISGYLVGASEELFATDPQMAMIAAMGLGVKELDIEMDNEGFLDIVLAQAAAEQGAPVDAFQTQLSAMANGMIVGLLGGVDQAVDLGSAVSGFVGGENKYIGIAITSKSETGVGMPQIMALQADPTKALDYVDIETNTQ</sequence>
<organism evidence="2 3">
    <name type="scientific">Maritalea porphyrae</name>
    <dbReference type="NCBI Taxonomy" id="880732"/>
    <lineage>
        <taxon>Bacteria</taxon>
        <taxon>Pseudomonadati</taxon>
        <taxon>Pseudomonadota</taxon>
        <taxon>Alphaproteobacteria</taxon>
        <taxon>Hyphomicrobiales</taxon>
        <taxon>Devosiaceae</taxon>
        <taxon>Maritalea</taxon>
    </lineage>
</organism>
<accession>A0ABQ5UPQ0</accession>
<comment type="caution">
    <text evidence="2">The sequence shown here is derived from an EMBL/GenBank/DDBJ whole genome shotgun (WGS) entry which is preliminary data.</text>
</comment>
<gene>
    <name evidence="2" type="ORF">GCM10007879_12900</name>
</gene>
<keyword evidence="3" id="KW-1185">Reference proteome</keyword>
<name>A0ABQ5UPQ0_9HYPH</name>
<proteinExistence type="predicted"/>
<evidence type="ECO:0000313" key="2">
    <source>
        <dbReference type="EMBL" id="GLQ17041.1"/>
    </source>
</evidence>
<protein>
    <submittedName>
        <fullName evidence="2">Uncharacterized protein</fullName>
    </submittedName>
</protein>
<feature type="chain" id="PRO_5045436209" evidence="1">
    <location>
        <begin position="34"/>
        <end position="612"/>
    </location>
</feature>
<dbReference type="Proteomes" id="UP001161405">
    <property type="component" value="Unassembled WGS sequence"/>
</dbReference>
<dbReference type="EMBL" id="BSNI01000002">
    <property type="protein sequence ID" value="GLQ17041.1"/>
    <property type="molecule type" value="Genomic_DNA"/>
</dbReference>